<dbReference type="Pfam" id="PF18105">
    <property type="entry name" value="PGM1_C"/>
    <property type="match status" value="1"/>
</dbReference>
<dbReference type="EMBL" id="JAIBOA010000027">
    <property type="protein sequence ID" value="MBW8486807.1"/>
    <property type="molecule type" value="Genomic_DNA"/>
</dbReference>
<dbReference type="InterPro" id="IPR011761">
    <property type="entry name" value="ATP-grasp"/>
</dbReference>
<proteinExistence type="predicted"/>
<organism evidence="3 4">
    <name type="scientific">Actinomadura parmotrematis</name>
    <dbReference type="NCBI Taxonomy" id="2864039"/>
    <lineage>
        <taxon>Bacteria</taxon>
        <taxon>Bacillati</taxon>
        <taxon>Actinomycetota</taxon>
        <taxon>Actinomycetes</taxon>
        <taxon>Streptosporangiales</taxon>
        <taxon>Thermomonosporaceae</taxon>
        <taxon>Actinomadura</taxon>
    </lineage>
</organism>
<gene>
    <name evidence="3" type="ORF">K1Y72_30870</name>
</gene>
<dbReference type="SUPFAM" id="SSF56059">
    <property type="entry name" value="Glutathione synthetase ATP-binding domain-like"/>
    <property type="match status" value="1"/>
</dbReference>
<keyword evidence="1" id="KW-0547">Nucleotide-binding</keyword>
<protein>
    <recommendedName>
        <fullName evidence="2">ATP-grasp domain-containing protein</fullName>
    </recommendedName>
</protein>
<keyword evidence="1" id="KW-0067">ATP-binding</keyword>
<dbReference type="RefSeq" id="WP_220170049.1">
    <property type="nucleotide sequence ID" value="NZ_JAIBOA010000027.1"/>
</dbReference>
<dbReference type="Proteomes" id="UP000774570">
    <property type="component" value="Unassembled WGS sequence"/>
</dbReference>
<comment type="caution">
    <text evidence="3">The sequence shown here is derived from an EMBL/GenBank/DDBJ whole genome shotgun (WGS) entry which is preliminary data.</text>
</comment>
<dbReference type="PROSITE" id="PS50975">
    <property type="entry name" value="ATP_GRASP"/>
    <property type="match status" value="1"/>
</dbReference>
<sequence length="439" mass="45289">MATLHIGNVKTEEMSGDPGLLTRDQLVLAGCAAERALWFARDGDVVVLPAAPGEAFVEHVTRTTGVRAASLRIVVPPAGRAGAPVLTADRLADERLHAELRAALDGRAPDRVQAYYPDAAVVALAGALGAAHAVPGHAFLAQGGAAAANSKALFRAVAAGIGIPVAPGETAAGPAAAAAAVARHFAAGHPVILKRELQSAGEGNEIVSPHAGVAPLGAERVTVLDAAAVRAHLEERWPWLTDGGRGRLVVERYLPGVRPVYAEYLVTGAGVEHTGEGELLMAPVLDGVVVPVPDLAPDARAELLRLTRRLCEAYRAIGYRGTMSVDGLVTPGGDVLLNETNSRLSGATHLHDVIARAAGPGRTLLDRGGWAVPSFAAAARRLAATGRAFDPSTRTGTLLTCDFTRLDGTVGYCVVAAGIDAVRHEEAEVRGLFAPAARS</sequence>
<dbReference type="Gene3D" id="3.30.470.20">
    <property type="entry name" value="ATP-grasp fold, B domain"/>
    <property type="match status" value="1"/>
</dbReference>
<evidence type="ECO:0000256" key="1">
    <source>
        <dbReference type="PROSITE-ProRule" id="PRU00409"/>
    </source>
</evidence>
<feature type="domain" description="ATP-grasp" evidence="2">
    <location>
        <begin position="155"/>
        <end position="373"/>
    </location>
</feature>
<reference evidence="3 4" key="1">
    <citation type="submission" date="2021-07" db="EMBL/GenBank/DDBJ databases">
        <title>Actinomadura sp. PM05-2 isolated from lichen.</title>
        <authorList>
            <person name="Somphong A."/>
            <person name="Phongsopitanun W."/>
            <person name="Tanasupawat S."/>
            <person name="Peongsungnone V."/>
        </authorList>
    </citation>
    <scope>NUCLEOTIDE SEQUENCE [LARGE SCALE GENOMIC DNA]</scope>
    <source>
        <strain evidence="3 4">PM05-2</strain>
    </source>
</reference>
<name>A0ABS7G4T3_9ACTN</name>
<evidence type="ECO:0000313" key="4">
    <source>
        <dbReference type="Proteomes" id="UP000774570"/>
    </source>
</evidence>
<dbReference type="Pfam" id="PF18604">
    <property type="entry name" value="PreAtp-grasp"/>
    <property type="match status" value="1"/>
</dbReference>
<dbReference type="InterPro" id="IPR041356">
    <property type="entry name" value="PGM1_C"/>
</dbReference>
<accession>A0ABS7G4T3</accession>
<keyword evidence="4" id="KW-1185">Reference proteome</keyword>
<evidence type="ECO:0000313" key="3">
    <source>
        <dbReference type="EMBL" id="MBW8486807.1"/>
    </source>
</evidence>
<evidence type="ECO:0000259" key="2">
    <source>
        <dbReference type="PROSITE" id="PS50975"/>
    </source>
</evidence>
<dbReference type="InterPro" id="IPR040754">
    <property type="entry name" value="PreAtp-grasp"/>
</dbReference>